<feature type="compositionally biased region" description="Polar residues" evidence="1">
    <location>
        <begin position="58"/>
        <end position="73"/>
    </location>
</feature>
<feature type="region of interest" description="Disordered" evidence="1">
    <location>
        <begin position="33"/>
        <end position="73"/>
    </location>
</feature>
<proteinExistence type="predicted"/>
<evidence type="ECO:0000256" key="1">
    <source>
        <dbReference type="SAM" id="MobiDB-lite"/>
    </source>
</evidence>
<dbReference type="EMBL" id="CM004479">
    <property type="protein sequence ID" value="OCT70310.1"/>
    <property type="molecule type" value="Genomic_DNA"/>
</dbReference>
<reference evidence="3" key="1">
    <citation type="journal article" date="2016" name="Nature">
        <title>Genome evolution in the allotetraploid frog Xenopus laevis.</title>
        <authorList>
            <person name="Session A.M."/>
            <person name="Uno Y."/>
            <person name="Kwon T."/>
            <person name="Chapman J.A."/>
            <person name="Toyoda A."/>
            <person name="Takahashi S."/>
            <person name="Fukui A."/>
            <person name="Hikosaka A."/>
            <person name="Suzuki A."/>
            <person name="Kondo M."/>
            <person name="van Heeringen S.J."/>
            <person name="Quigley I."/>
            <person name="Heinz S."/>
            <person name="Ogino H."/>
            <person name="Ochi H."/>
            <person name="Hellsten U."/>
            <person name="Lyons J.B."/>
            <person name="Simakov O."/>
            <person name="Putnam N."/>
            <person name="Stites J."/>
            <person name="Kuroki Y."/>
            <person name="Tanaka T."/>
            <person name="Michiue T."/>
            <person name="Watanabe M."/>
            <person name="Bogdanovic O."/>
            <person name="Lister R."/>
            <person name="Georgiou G."/>
            <person name="Paranjpe S.S."/>
            <person name="van Kruijsbergen I."/>
            <person name="Shu S."/>
            <person name="Carlson J."/>
            <person name="Kinoshita T."/>
            <person name="Ohta Y."/>
            <person name="Mawaribuchi S."/>
            <person name="Jenkins J."/>
            <person name="Grimwood J."/>
            <person name="Schmutz J."/>
            <person name="Mitros T."/>
            <person name="Mozaffari S.V."/>
            <person name="Suzuki Y."/>
            <person name="Haramoto Y."/>
            <person name="Yamamoto T.S."/>
            <person name="Takagi C."/>
            <person name="Heald R."/>
            <person name="Miller K."/>
            <person name="Haudenschild C."/>
            <person name="Kitzman J."/>
            <person name="Nakayama T."/>
            <person name="Izutsu Y."/>
            <person name="Robert J."/>
            <person name="Fortriede J."/>
            <person name="Burns K."/>
            <person name="Lotay V."/>
            <person name="Karimi K."/>
            <person name="Yasuoka Y."/>
            <person name="Dichmann D.S."/>
            <person name="Flajnik M.F."/>
            <person name="Houston D.W."/>
            <person name="Shendure J."/>
            <person name="DuPasquier L."/>
            <person name="Vize P.D."/>
            <person name="Zorn A.M."/>
            <person name="Ito M."/>
            <person name="Marcotte E.M."/>
            <person name="Wallingford J.B."/>
            <person name="Ito Y."/>
            <person name="Asashima M."/>
            <person name="Ueno N."/>
            <person name="Matsuda Y."/>
            <person name="Veenstra G.J."/>
            <person name="Fujiyama A."/>
            <person name="Harland R.M."/>
            <person name="Taira M."/>
            <person name="Rokhsar D.S."/>
        </authorList>
    </citation>
    <scope>NUCLEOTIDE SEQUENCE [LARGE SCALE GENOMIC DNA]</scope>
    <source>
        <strain evidence="3">J</strain>
    </source>
</reference>
<sequence>MIFTYNIQQHSFSDLEMGMEILLRLGLTVLLPQPPNTSPTKSRQALSPIWRKVGKSPAQRSIPSSSGKTESWI</sequence>
<evidence type="ECO:0000313" key="3">
    <source>
        <dbReference type="Proteomes" id="UP000694892"/>
    </source>
</evidence>
<gene>
    <name evidence="2" type="ORF">XELAEV_18037234mg</name>
</gene>
<evidence type="ECO:0000313" key="2">
    <source>
        <dbReference type="EMBL" id="OCT70310.1"/>
    </source>
</evidence>
<dbReference type="AlphaFoldDB" id="A0A974HA77"/>
<accession>A0A974HA77</accession>
<organism evidence="2 3">
    <name type="scientific">Xenopus laevis</name>
    <name type="common">African clawed frog</name>
    <dbReference type="NCBI Taxonomy" id="8355"/>
    <lineage>
        <taxon>Eukaryota</taxon>
        <taxon>Metazoa</taxon>
        <taxon>Chordata</taxon>
        <taxon>Craniata</taxon>
        <taxon>Vertebrata</taxon>
        <taxon>Euteleostomi</taxon>
        <taxon>Amphibia</taxon>
        <taxon>Batrachia</taxon>
        <taxon>Anura</taxon>
        <taxon>Pipoidea</taxon>
        <taxon>Pipidae</taxon>
        <taxon>Xenopodinae</taxon>
        <taxon>Xenopus</taxon>
        <taxon>Xenopus</taxon>
    </lineage>
</organism>
<protein>
    <submittedName>
        <fullName evidence="2">Uncharacterized protein</fullName>
    </submittedName>
</protein>
<dbReference type="Proteomes" id="UP000694892">
    <property type="component" value="Chromosome 7S"/>
</dbReference>
<name>A0A974HA77_XENLA</name>